<protein>
    <submittedName>
        <fullName evidence="2">DUF4221 family protein</fullName>
    </submittedName>
</protein>
<feature type="signal peptide" evidence="1">
    <location>
        <begin position="1"/>
        <end position="28"/>
    </location>
</feature>
<dbReference type="RefSeq" id="WP_290003135.1">
    <property type="nucleotide sequence ID" value="NZ_JAUEPH010000014.1"/>
</dbReference>
<dbReference type="Pfam" id="PF13970">
    <property type="entry name" value="DUF4221"/>
    <property type="match status" value="1"/>
</dbReference>
<dbReference type="InterPro" id="IPR025316">
    <property type="entry name" value="DUF4221"/>
</dbReference>
<keyword evidence="1" id="KW-0732">Signal</keyword>
<dbReference type="Proteomes" id="UP001171916">
    <property type="component" value="Unassembled WGS sequence"/>
</dbReference>
<gene>
    <name evidence="2" type="ORF">QVH07_17590</name>
</gene>
<evidence type="ECO:0000313" key="2">
    <source>
        <dbReference type="EMBL" id="MDN3205972.1"/>
    </source>
</evidence>
<organism evidence="2 3">
    <name type="scientific">Algoriphagus sediminis</name>
    <dbReference type="NCBI Taxonomy" id="3057113"/>
    <lineage>
        <taxon>Bacteria</taxon>
        <taxon>Pseudomonadati</taxon>
        <taxon>Bacteroidota</taxon>
        <taxon>Cytophagia</taxon>
        <taxon>Cytophagales</taxon>
        <taxon>Cyclobacteriaceae</taxon>
        <taxon>Algoriphagus</taxon>
    </lineage>
</organism>
<name>A0ABT7YHF8_9BACT</name>
<evidence type="ECO:0000256" key="1">
    <source>
        <dbReference type="SAM" id="SignalP"/>
    </source>
</evidence>
<sequence>MQRLGLYLFKRLKLLLLLGFFHSSCNDATSEREILKFSIEPKFISTGNTLGQFYFFNQVRNDSLFLFNVYNHSLDIVDLRVDSLVRSIQFEFNGLNAVNDITGFYYFNEDSIYLAEGNSSVVLLNSKGEIKNRYTDFANSLPRDEIGKLYENFPSLRFSSQLIFNPKRDELLLYFMSFNQPETKRILASYSLKTRKPRSLPIYYPEFYQSKRLDLSKLFLTSATMDDEGFAYTFSVSPKVYRYNYKEDKVSSVDVNPPWEKTYADVIPYGEMSSDQKQVFMAANPFYYKIFYDPYRDMYYRLSSPPRPNSFEPDFHYVNYNRILVSVLNKDFQPISDFFLSKENTYNVGFSFVTSEGLWISYNQRNQDEEQWIKGDLIVLE</sequence>
<feature type="chain" id="PRO_5047413530" evidence="1">
    <location>
        <begin position="29"/>
        <end position="381"/>
    </location>
</feature>
<dbReference type="EMBL" id="JAUEPH010000014">
    <property type="protein sequence ID" value="MDN3205972.1"/>
    <property type="molecule type" value="Genomic_DNA"/>
</dbReference>
<proteinExistence type="predicted"/>
<keyword evidence="3" id="KW-1185">Reference proteome</keyword>
<reference evidence="2" key="1">
    <citation type="submission" date="2023-06" db="EMBL/GenBank/DDBJ databases">
        <title>Robiginitalea aurantiacus sp. nov. and Algoriphagus sediminis sp. nov., isolated from coastal sediment.</title>
        <authorList>
            <person name="Zhou Z.Y."/>
            <person name="An J."/>
            <person name="Jia Y.W."/>
            <person name="Du Z.J."/>
        </authorList>
    </citation>
    <scope>NUCLEOTIDE SEQUENCE</scope>
    <source>
        <strain evidence="2">C2-7</strain>
    </source>
</reference>
<evidence type="ECO:0000313" key="3">
    <source>
        <dbReference type="Proteomes" id="UP001171916"/>
    </source>
</evidence>
<accession>A0ABT7YHF8</accession>
<comment type="caution">
    <text evidence="2">The sequence shown here is derived from an EMBL/GenBank/DDBJ whole genome shotgun (WGS) entry which is preliminary data.</text>
</comment>